<evidence type="ECO:0000256" key="1">
    <source>
        <dbReference type="SAM" id="Phobius"/>
    </source>
</evidence>
<keyword evidence="1" id="KW-0812">Transmembrane</keyword>
<evidence type="ECO:0008006" key="4">
    <source>
        <dbReference type="Google" id="ProtNLM"/>
    </source>
</evidence>
<keyword evidence="1" id="KW-0472">Membrane</keyword>
<reference evidence="3" key="1">
    <citation type="submission" date="2016-06" db="EMBL/GenBank/DDBJ databases">
        <title>Parallel loss of symbiosis genes in relatives of nitrogen-fixing non-legume Parasponia.</title>
        <authorList>
            <person name="Van Velzen R."/>
            <person name="Holmer R."/>
            <person name="Bu F."/>
            <person name="Rutten L."/>
            <person name="Van Zeijl A."/>
            <person name="Liu W."/>
            <person name="Santuari L."/>
            <person name="Cao Q."/>
            <person name="Sharma T."/>
            <person name="Shen D."/>
            <person name="Roswanjaya Y."/>
            <person name="Wardhani T."/>
            <person name="Kalhor M.S."/>
            <person name="Jansen J."/>
            <person name="Van den Hoogen J."/>
            <person name="Gungor B."/>
            <person name="Hartog M."/>
            <person name="Hontelez J."/>
            <person name="Verver J."/>
            <person name="Yang W.-C."/>
            <person name="Schijlen E."/>
            <person name="Repin R."/>
            <person name="Schilthuizen M."/>
            <person name="Schranz E."/>
            <person name="Heidstra R."/>
            <person name="Miyata K."/>
            <person name="Fedorova E."/>
            <person name="Kohlen W."/>
            <person name="Bisseling T."/>
            <person name="Smit S."/>
            <person name="Geurts R."/>
        </authorList>
    </citation>
    <scope>NUCLEOTIDE SEQUENCE [LARGE SCALE GENOMIC DNA]</scope>
    <source>
        <strain evidence="3">cv. WU1-14</strain>
    </source>
</reference>
<feature type="transmembrane region" description="Helical" evidence="1">
    <location>
        <begin position="43"/>
        <end position="65"/>
    </location>
</feature>
<sequence>MHGSWGVPVLSIGFGVSYGHTPRGWFSSMRLSYGGKKRKGLNNLLVLIIVFMWIALVGAAVLLCFGEKPGSCPFRIILGTIIVSIVVNRNGLCCSHDLVSNKRENNKKIIIENRN</sequence>
<gene>
    <name evidence="2" type="ORF">PanWU01x14_038700</name>
</gene>
<keyword evidence="3" id="KW-1185">Reference proteome</keyword>
<accession>A0A2P5DRM1</accession>
<comment type="caution">
    <text evidence="2">The sequence shown here is derived from an EMBL/GenBank/DDBJ whole genome shotgun (WGS) entry which is preliminary data.</text>
</comment>
<proteinExistence type="predicted"/>
<protein>
    <recommendedName>
        <fullName evidence="4">Transmembrane protein</fullName>
    </recommendedName>
</protein>
<organism evidence="2 3">
    <name type="scientific">Parasponia andersonii</name>
    <name type="common">Sponia andersonii</name>
    <dbReference type="NCBI Taxonomy" id="3476"/>
    <lineage>
        <taxon>Eukaryota</taxon>
        <taxon>Viridiplantae</taxon>
        <taxon>Streptophyta</taxon>
        <taxon>Embryophyta</taxon>
        <taxon>Tracheophyta</taxon>
        <taxon>Spermatophyta</taxon>
        <taxon>Magnoliopsida</taxon>
        <taxon>eudicotyledons</taxon>
        <taxon>Gunneridae</taxon>
        <taxon>Pentapetalae</taxon>
        <taxon>rosids</taxon>
        <taxon>fabids</taxon>
        <taxon>Rosales</taxon>
        <taxon>Cannabaceae</taxon>
        <taxon>Parasponia</taxon>
    </lineage>
</organism>
<dbReference type="EMBL" id="JXTB01000021">
    <property type="protein sequence ID" value="PON75919.1"/>
    <property type="molecule type" value="Genomic_DNA"/>
</dbReference>
<evidence type="ECO:0000313" key="2">
    <source>
        <dbReference type="EMBL" id="PON75919.1"/>
    </source>
</evidence>
<dbReference type="AlphaFoldDB" id="A0A2P5DRM1"/>
<keyword evidence="1" id="KW-1133">Transmembrane helix</keyword>
<dbReference type="Proteomes" id="UP000237105">
    <property type="component" value="Unassembled WGS sequence"/>
</dbReference>
<name>A0A2P5DRM1_PARAD</name>
<evidence type="ECO:0000313" key="3">
    <source>
        <dbReference type="Proteomes" id="UP000237105"/>
    </source>
</evidence>